<comment type="subcellular location">
    <subcellularLocation>
        <location evidence="2">Membrane</location>
        <topology evidence="2">Multi-pass membrane protein</topology>
    </subcellularLocation>
</comment>
<proteinExistence type="predicted"/>
<dbReference type="PROSITE" id="PS50109">
    <property type="entry name" value="HIS_KIN"/>
    <property type="match status" value="1"/>
</dbReference>
<dbReference type="Gene3D" id="6.10.340.10">
    <property type="match status" value="1"/>
</dbReference>
<feature type="domain" description="Histidine kinase" evidence="12">
    <location>
        <begin position="250"/>
        <end position="469"/>
    </location>
</feature>
<feature type="transmembrane region" description="Helical" evidence="11">
    <location>
        <begin position="157"/>
        <end position="177"/>
    </location>
</feature>
<dbReference type="InterPro" id="IPR003661">
    <property type="entry name" value="HisK_dim/P_dom"/>
</dbReference>
<keyword evidence="9" id="KW-0902">Two-component regulatory system</keyword>
<dbReference type="EC" id="2.7.13.3" evidence="3"/>
<dbReference type="Pfam" id="PF02518">
    <property type="entry name" value="HATPase_c"/>
    <property type="match status" value="1"/>
</dbReference>
<evidence type="ECO:0000256" key="5">
    <source>
        <dbReference type="ARBA" id="ARBA00022679"/>
    </source>
</evidence>
<dbReference type="GO" id="GO:0000155">
    <property type="term" value="F:phosphorelay sensor kinase activity"/>
    <property type="evidence" value="ECO:0007669"/>
    <property type="project" value="InterPro"/>
</dbReference>
<evidence type="ECO:0000256" key="7">
    <source>
        <dbReference type="ARBA" id="ARBA00022777"/>
    </source>
</evidence>
<dbReference type="SMART" id="SM00387">
    <property type="entry name" value="HATPase_c"/>
    <property type="match status" value="1"/>
</dbReference>
<sequence length="473" mass="54044">MEIKNKKKKTLAGIFAGYVLSFVMLTIVWAFFCFILMFAVILTSGLGLLPANYGELVLEKNNEAIKESEKVGEELIPSGSQFGIFDQDGTFLYGSFDKKDQETAWQNYQKDNQYARGKGYYHFFQRKNGEICIVKYYIEVRYANEKLNDILPPAEKLTSWLMTGLFTILTVLSGLILSRHFAKRMKKELAGLAQVTEKIACNDLDFEVQSSNIREMEDSMRSLEKMKDALKISLQQQWEAEQSRNRQLSALAHDIKTPLTVIRGNAELLTEGELCSEDLFCVQEILKNARDIEQYLDSMRQVLKGQKNRTEQERVSCPDLAWEFKEAACRLGEVQGIPVFLETEEGEHEGEILCSRMELLRAWKNIVSNGLEHTSPEKGIRIEICEKVLEAPYLVVSVRDYGQGFSKEALIHGTEAFFSGDESRHDRKHQGLGLSIAENFMKNQGGFLEYKNVEKECGALVSLWIKKYTKQSF</sequence>
<dbReference type="AlphaFoldDB" id="A0A6N2UJ06"/>
<dbReference type="PANTHER" id="PTHR45528">
    <property type="entry name" value="SENSOR HISTIDINE KINASE CPXA"/>
    <property type="match status" value="1"/>
</dbReference>
<dbReference type="InterPro" id="IPR003660">
    <property type="entry name" value="HAMP_dom"/>
</dbReference>
<evidence type="ECO:0000256" key="11">
    <source>
        <dbReference type="SAM" id="Phobius"/>
    </source>
</evidence>
<dbReference type="SMART" id="SM00388">
    <property type="entry name" value="HisKA"/>
    <property type="match status" value="1"/>
</dbReference>
<dbReference type="Gene3D" id="3.30.565.10">
    <property type="entry name" value="Histidine kinase-like ATPase, C-terminal domain"/>
    <property type="match status" value="1"/>
</dbReference>
<keyword evidence="7" id="KW-0418">Kinase</keyword>
<keyword evidence="4" id="KW-0597">Phosphoprotein</keyword>
<dbReference type="SUPFAM" id="SSF55874">
    <property type="entry name" value="ATPase domain of HSP90 chaperone/DNA topoisomerase II/histidine kinase"/>
    <property type="match status" value="1"/>
</dbReference>
<evidence type="ECO:0000313" key="14">
    <source>
        <dbReference type="EMBL" id="VYT16311.1"/>
    </source>
</evidence>
<dbReference type="InterPro" id="IPR008358">
    <property type="entry name" value="Sig_transdc_His_kin/Pase_MprB"/>
</dbReference>
<dbReference type="PRINTS" id="PR01780">
    <property type="entry name" value="LANTIREGPROT"/>
</dbReference>
<evidence type="ECO:0000256" key="2">
    <source>
        <dbReference type="ARBA" id="ARBA00004141"/>
    </source>
</evidence>
<dbReference type="InterPro" id="IPR036890">
    <property type="entry name" value="HATPase_C_sf"/>
</dbReference>
<dbReference type="RefSeq" id="WP_156354527.1">
    <property type="nucleotide sequence ID" value="NZ_CACRST010000018.1"/>
</dbReference>
<evidence type="ECO:0000256" key="8">
    <source>
        <dbReference type="ARBA" id="ARBA00022989"/>
    </source>
</evidence>
<dbReference type="Pfam" id="PF00512">
    <property type="entry name" value="HisKA"/>
    <property type="match status" value="1"/>
</dbReference>
<evidence type="ECO:0000256" key="3">
    <source>
        <dbReference type="ARBA" id="ARBA00012438"/>
    </source>
</evidence>
<keyword evidence="10 11" id="KW-0472">Membrane</keyword>
<evidence type="ECO:0000256" key="10">
    <source>
        <dbReference type="ARBA" id="ARBA00023136"/>
    </source>
</evidence>
<dbReference type="SUPFAM" id="SSF47384">
    <property type="entry name" value="Homodimeric domain of signal transducing histidine kinase"/>
    <property type="match status" value="1"/>
</dbReference>
<keyword evidence="6 11" id="KW-0812">Transmembrane</keyword>
<evidence type="ECO:0000259" key="13">
    <source>
        <dbReference type="PROSITE" id="PS50885"/>
    </source>
</evidence>
<feature type="domain" description="HAMP" evidence="13">
    <location>
        <begin position="183"/>
        <end position="235"/>
    </location>
</feature>
<evidence type="ECO:0000256" key="6">
    <source>
        <dbReference type="ARBA" id="ARBA00022692"/>
    </source>
</evidence>
<keyword evidence="5 14" id="KW-0808">Transferase</keyword>
<feature type="transmembrane region" description="Helical" evidence="11">
    <location>
        <begin position="12"/>
        <end position="42"/>
    </location>
</feature>
<dbReference type="PROSITE" id="PS50885">
    <property type="entry name" value="HAMP"/>
    <property type="match status" value="1"/>
</dbReference>
<dbReference type="PANTHER" id="PTHR45528:SF8">
    <property type="entry name" value="HISTIDINE KINASE"/>
    <property type="match status" value="1"/>
</dbReference>
<evidence type="ECO:0000256" key="4">
    <source>
        <dbReference type="ARBA" id="ARBA00022553"/>
    </source>
</evidence>
<name>A0A6N2UJ06_9FIRM</name>
<evidence type="ECO:0000259" key="12">
    <source>
        <dbReference type="PROSITE" id="PS50109"/>
    </source>
</evidence>
<protein>
    <recommendedName>
        <fullName evidence="3">histidine kinase</fullName>
        <ecNumber evidence="3">2.7.13.3</ecNumber>
    </recommendedName>
</protein>
<evidence type="ECO:0000256" key="1">
    <source>
        <dbReference type="ARBA" id="ARBA00000085"/>
    </source>
</evidence>
<organism evidence="14">
    <name type="scientific">Blautia glucerasea</name>
    <dbReference type="NCBI Taxonomy" id="536633"/>
    <lineage>
        <taxon>Bacteria</taxon>
        <taxon>Bacillati</taxon>
        <taxon>Bacillota</taxon>
        <taxon>Clostridia</taxon>
        <taxon>Lachnospirales</taxon>
        <taxon>Lachnospiraceae</taxon>
        <taxon>Blautia</taxon>
    </lineage>
</organism>
<dbReference type="InterPro" id="IPR003594">
    <property type="entry name" value="HATPase_dom"/>
</dbReference>
<keyword evidence="8 11" id="KW-1133">Transmembrane helix</keyword>
<evidence type="ECO:0000256" key="9">
    <source>
        <dbReference type="ARBA" id="ARBA00023012"/>
    </source>
</evidence>
<accession>A0A6N2UJ06</accession>
<comment type="catalytic activity">
    <reaction evidence="1">
        <text>ATP + protein L-histidine = ADP + protein N-phospho-L-histidine.</text>
        <dbReference type="EC" id="2.7.13.3"/>
    </reaction>
</comment>
<dbReference type="CDD" id="cd00082">
    <property type="entry name" value="HisKA"/>
    <property type="match status" value="1"/>
</dbReference>
<dbReference type="InterPro" id="IPR050398">
    <property type="entry name" value="HssS/ArlS-like"/>
</dbReference>
<gene>
    <name evidence="14" type="primary">cseC</name>
    <name evidence="14" type="ORF">BGLFYP119_02067</name>
</gene>
<dbReference type="Gene3D" id="1.10.287.130">
    <property type="match status" value="1"/>
</dbReference>
<dbReference type="GO" id="GO:0005886">
    <property type="term" value="C:plasma membrane"/>
    <property type="evidence" value="ECO:0007669"/>
    <property type="project" value="TreeGrafter"/>
</dbReference>
<dbReference type="InterPro" id="IPR036097">
    <property type="entry name" value="HisK_dim/P_sf"/>
</dbReference>
<dbReference type="InterPro" id="IPR005467">
    <property type="entry name" value="His_kinase_dom"/>
</dbReference>
<reference evidence="14" key="1">
    <citation type="submission" date="2019-11" db="EMBL/GenBank/DDBJ databases">
        <authorList>
            <person name="Feng L."/>
        </authorList>
    </citation>
    <scope>NUCLEOTIDE SEQUENCE</scope>
    <source>
        <strain evidence="14">BgluceraseaLFYP119</strain>
    </source>
</reference>
<dbReference type="EMBL" id="CACRST010000018">
    <property type="protein sequence ID" value="VYT16311.1"/>
    <property type="molecule type" value="Genomic_DNA"/>
</dbReference>